<gene>
    <name evidence="1" type="ORF">M8818_007529</name>
</gene>
<organism evidence="1 2">
    <name type="scientific">Zalaria obscura</name>
    <dbReference type="NCBI Taxonomy" id="2024903"/>
    <lineage>
        <taxon>Eukaryota</taxon>
        <taxon>Fungi</taxon>
        <taxon>Dikarya</taxon>
        <taxon>Ascomycota</taxon>
        <taxon>Pezizomycotina</taxon>
        <taxon>Dothideomycetes</taxon>
        <taxon>Dothideomycetidae</taxon>
        <taxon>Dothideales</taxon>
        <taxon>Zalariaceae</taxon>
        <taxon>Zalaria</taxon>
    </lineage>
</organism>
<reference evidence="1" key="1">
    <citation type="submission" date="2024-02" db="EMBL/GenBank/DDBJ databases">
        <title>Metagenome Assembled Genome of Zalaria obscura JY119.</title>
        <authorList>
            <person name="Vighnesh L."/>
            <person name="Jagadeeshwari U."/>
            <person name="Venkata Ramana C."/>
            <person name="Sasikala C."/>
        </authorList>
    </citation>
    <scope>NUCLEOTIDE SEQUENCE</scope>
    <source>
        <strain evidence="1">JY119</strain>
    </source>
</reference>
<evidence type="ECO:0000313" key="1">
    <source>
        <dbReference type="EMBL" id="KAK8194340.1"/>
    </source>
</evidence>
<comment type="caution">
    <text evidence="1">The sequence shown here is derived from an EMBL/GenBank/DDBJ whole genome shotgun (WGS) entry which is preliminary data.</text>
</comment>
<accession>A0ACC3S6D0</accession>
<name>A0ACC3S6D0_9PEZI</name>
<dbReference type="EMBL" id="JAMKPW020000043">
    <property type="protein sequence ID" value="KAK8194340.1"/>
    <property type="molecule type" value="Genomic_DNA"/>
</dbReference>
<sequence length="214" mass="23898">MKGLRSGPSQRKADGSVSRWRHNARGVGMAESMQGLLPPRRCRVLVSNSGSRLPSSHALFQSRGYSSSNSVDFYLQSPSWALARPQESEAGSESPGWQRDKAAHERTGKRGGPSEESIQQHQGDLPCETSQVEDFNIVDVDVHYGWREGTTCEAHRYKGVTSRIPSTKLSTHNVFHVFLLNVRPQQTTLSTHKRQCPTNPADSVYNLNFEHELI</sequence>
<proteinExistence type="predicted"/>
<evidence type="ECO:0000313" key="2">
    <source>
        <dbReference type="Proteomes" id="UP001320706"/>
    </source>
</evidence>
<keyword evidence="2" id="KW-1185">Reference proteome</keyword>
<dbReference type="Proteomes" id="UP001320706">
    <property type="component" value="Unassembled WGS sequence"/>
</dbReference>
<protein>
    <submittedName>
        <fullName evidence="1">Uncharacterized protein</fullName>
    </submittedName>
</protein>